<evidence type="ECO:0000313" key="3">
    <source>
        <dbReference type="Proteomes" id="UP000032803"/>
    </source>
</evidence>
<gene>
    <name evidence="2" type="ORF">LHA_2239</name>
</gene>
<sequence length="47" mass="5570">MSIFQRLKKFYNASPENRTQILVFLGFVIVPVVGMSLLYLYVNIFWL</sequence>
<accession>A0A0A8UQW0</accession>
<keyword evidence="1" id="KW-0472">Membrane</keyword>
<dbReference type="KEGG" id="lha:LHA_2239"/>
<feature type="transmembrane region" description="Helical" evidence="1">
    <location>
        <begin position="21"/>
        <end position="42"/>
    </location>
</feature>
<keyword evidence="1" id="KW-1133">Transmembrane helix</keyword>
<evidence type="ECO:0000313" key="2">
    <source>
        <dbReference type="EMBL" id="CEK11260.1"/>
    </source>
</evidence>
<evidence type="ECO:0000256" key="1">
    <source>
        <dbReference type="SAM" id="Phobius"/>
    </source>
</evidence>
<name>A0A0A8UQW0_LEGHA</name>
<proteinExistence type="predicted"/>
<organism evidence="2 3">
    <name type="scientific">Legionella hackeliae</name>
    <dbReference type="NCBI Taxonomy" id="449"/>
    <lineage>
        <taxon>Bacteria</taxon>
        <taxon>Pseudomonadati</taxon>
        <taxon>Pseudomonadota</taxon>
        <taxon>Gammaproteobacteria</taxon>
        <taxon>Legionellales</taxon>
        <taxon>Legionellaceae</taxon>
        <taxon>Legionella</taxon>
    </lineage>
</organism>
<protein>
    <submittedName>
        <fullName evidence="2">Uncharacterized protein</fullName>
    </submittedName>
</protein>
<keyword evidence="1" id="KW-0812">Transmembrane</keyword>
<keyword evidence="3" id="KW-1185">Reference proteome</keyword>
<reference evidence="3" key="1">
    <citation type="submission" date="2014-09" db="EMBL/GenBank/DDBJ databases">
        <authorList>
            <person name="Gomez-Valero L."/>
        </authorList>
    </citation>
    <scope>NUCLEOTIDE SEQUENCE [LARGE SCALE GENOMIC DNA]</scope>
    <source>
        <strain evidence="3">ATCC35250</strain>
    </source>
</reference>
<dbReference type="RefSeq" id="WP_172480805.1">
    <property type="nucleotide sequence ID" value="NZ_LN681225.1"/>
</dbReference>
<dbReference type="AlphaFoldDB" id="A0A0A8UQW0"/>
<dbReference type="HOGENOM" id="CLU_212839_0_0_6"/>
<dbReference type="EMBL" id="LN681225">
    <property type="protein sequence ID" value="CEK11260.1"/>
    <property type="molecule type" value="Genomic_DNA"/>
</dbReference>
<dbReference type="Proteomes" id="UP000032803">
    <property type="component" value="Chromosome I"/>
</dbReference>